<name>A0AAN1WLL2_9GAMM</name>
<keyword evidence="3" id="KW-1185">Reference proteome</keyword>
<dbReference type="InterPro" id="IPR000782">
    <property type="entry name" value="FAS1_domain"/>
</dbReference>
<dbReference type="Proteomes" id="UP001320119">
    <property type="component" value="Chromosome"/>
</dbReference>
<proteinExistence type="predicted"/>
<feature type="domain" description="FAS1" evidence="1">
    <location>
        <begin position="41"/>
        <end position="174"/>
    </location>
</feature>
<gene>
    <name evidence="2" type="ORF">MARGE09_P3964</name>
</gene>
<dbReference type="PROSITE" id="PS50213">
    <property type="entry name" value="FAS1"/>
    <property type="match status" value="1"/>
</dbReference>
<sequence>MTIPIHFKYFLLCLLTLGLLGCGGEDKDQALQRAYQSQAVNYTVLEILENDAQFSTLVAALKATNLDVALAQSGRKTLFAPTNSAFSALGENTVNALLQDPETLKNILLYHLLPESEVNAFRALKAAGTTLASGNGILLSVNRSDQRLFINGVEVTDADNKATNGVLHGINKVLLPPERRSVEEVKNDILMLAESYKGIEDTDFTLAASFEPLLAELLTLAPQVPVAQRIGLVAQPWKQVWGPYDYNSGQQGVNPDISPDEIFQVIFEDGYYYNVTPLTNAETGEEQIGMLRGQFAFDSKNDQCLNVQFTQFPGLSSRPADLNLWQLPELQEAGIIAMQTGLESVEIVPDFVVRLFFGGGTLCEVYTDETMRISISTEDDNPYFTKLYVLTKVEN</sequence>
<dbReference type="KEGG" id="marq:MARGE09_P3964"/>
<dbReference type="PANTHER" id="PTHR10900">
    <property type="entry name" value="PERIOSTIN-RELATED"/>
    <property type="match status" value="1"/>
</dbReference>
<organism evidence="2 3">
    <name type="scientific">Marinagarivorans cellulosilyticus</name>
    <dbReference type="NCBI Taxonomy" id="2721545"/>
    <lineage>
        <taxon>Bacteria</taxon>
        <taxon>Pseudomonadati</taxon>
        <taxon>Pseudomonadota</taxon>
        <taxon>Gammaproteobacteria</taxon>
        <taxon>Cellvibrionales</taxon>
        <taxon>Cellvibrionaceae</taxon>
        <taxon>Marinagarivorans</taxon>
    </lineage>
</organism>
<accession>A0AAN1WLL2</accession>
<dbReference type="InterPro" id="IPR050904">
    <property type="entry name" value="Adhesion/Biosynth-related"/>
</dbReference>
<dbReference type="EMBL" id="AP023086">
    <property type="protein sequence ID" value="BCD99762.1"/>
    <property type="molecule type" value="Genomic_DNA"/>
</dbReference>
<dbReference type="InterPro" id="IPR036378">
    <property type="entry name" value="FAS1_dom_sf"/>
</dbReference>
<dbReference type="Gene3D" id="2.30.180.10">
    <property type="entry name" value="FAS1 domain"/>
    <property type="match status" value="1"/>
</dbReference>
<evidence type="ECO:0000313" key="2">
    <source>
        <dbReference type="EMBL" id="BCD99762.1"/>
    </source>
</evidence>
<dbReference type="Pfam" id="PF02469">
    <property type="entry name" value="Fasciclin"/>
    <property type="match status" value="1"/>
</dbReference>
<dbReference type="GO" id="GO:0005615">
    <property type="term" value="C:extracellular space"/>
    <property type="evidence" value="ECO:0007669"/>
    <property type="project" value="TreeGrafter"/>
</dbReference>
<dbReference type="FunFam" id="2.30.180.10:FF:000032">
    <property type="entry name" value="Fasciclin domain-containing protein, putative"/>
    <property type="match status" value="1"/>
</dbReference>
<dbReference type="SMART" id="SM00554">
    <property type="entry name" value="FAS1"/>
    <property type="match status" value="1"/>
</dbReference>
<reference evidence="2 3" key="1">
    <citation type="journal article" date="2022" name="IScience">
        <title>An ultrasensitive nanofiber-based assay for enzymatic hydrolysis and deep-sea microbial degradation of cellulose.</title>
        <authorList>
            <person name="Tsudome M."/>
            <person name="Tachioka M."/>
            <person name="Miyazaki M."/>
            <person name="Uchimura K."/>
            <person name="Tsuda M."/>
            <person name="Takaki Y."/>
            <person name="Deguchi S."/>
        </authorList>
    </citation>
    <scope>NUCLEOTIDE SEQUENCE [LARGE SCALE GENOMIC DNA]</scope>
    <source>
        <strain evidence="2 3">GE09</strain>
    </source>
</reference>
<dbReference type="AlphaFoldDB" id="A0AAN1WLL2"/>
<dbReference type="SUPFAM" id="SSF82153">
    <property type="entry name" value="FAS1 domain"/>
    <property type="match status" value="1"/>
</dbReference>
<protein>
    <recommendedName>
        <fullName evidence="1">FAS1 domain-containing protein</fullName>
    </recommendedName>
</protein>
<evidence type="ECO:0000313" key="3">
    <source>
        <dbReference type="Proteomes" id="UP001320119"/>
    </source>
</evidence>
<evidence type="ECO:0000259" key="1">
    <source>
        <dbReference type="PROSITE" id="PS50213"/>
    </source>
</evidence>
<dbReference type="RefSeq" id="WP_236985045.1">
    <property type="nucleotide sequence ID" value="NZ_AP023086.1"/>
</dbReference>
<dbReference type="PANTHER" id="PTHR10900:SF77">
    <property type="entry name" value="FI19380P1"/>
    <property type="match status" value="1"/>
</dbReference>